<name>A0A4Z2FXL7_9TELE</name>
<gene>
    <name evidence="1" type="ORF">EYF80_044082</name>
</gene>
<dbReference type="EMBL" id="SRLO01000828">
    <property type="protein sequence ID" value="TNN45731.1"/>
    <property type="molecule type" value="Genomic_DNA"/>
</dbReference>
<accession>A0A4Z2FXL7</accession>
<sequence>MEPCLVLIYSHKPETAVFTTRRGPNGVRARLTDKKGEMIETEGRANRDRGPSQVYTTISRALD</sequence>
<protein>
    <submittedName>
        <fullName evidence="1">Uncharacterized protein</fullName>
    </submittedName>
</protein>
<reference evidence="1 2" key="1">
    <citation type="submission" date="2019-03" db="EMBL/GenBank/DDBJ databases">
        <title>First draft genome of Liparis tanakae, snailfish: a comprehensive survey of snailfish specific genes.</title>
        <authorList>
            <person name="Kim W."/>
            <person name="Song I."/>
            <person name="Jeong J.-H."/>
            <person name="Kim D."/>
            <person name="Kim S."/>
            <person name="Ryu S."/>
            <person name="Song J.Y."/>
            <person name="Lee S.K."/>
        </authorList>
    </citation>
    <scope>NUCLEOTIDE SEQUENCE [LARGE SCALE GENOMIC DNA]</scope>
    <source>
        <tissue evidence="1">Muscle</tissue>
    </source>
</reference>
<proteinExistence type="predicted"/>
<organism evidence="1 2">
    <name type="scientific">Liparis tanakae</name>
    <name type="common">Tanaka's snailfish</name>
    <dbReference type="NCBI Taxonomy" id="230148"/>
    <lineage>
        <taxon>Eukaryota</taxon>
        <taxon>Metazoa</taxon>
        <taxon>Chordata</taxon>
        <taxon>Craniata</taxon>
        <taxon>Vertebrata</taxon>
        <taxon>Euteleostomi</taxon>
        <taxon>Actinopterygii</taxon>
        <taxon>Neopterygii</taxon>
        <taxon>Teleostei</taxon>
        <taxon>Neoteleostei</taxon>
        <taxon>Acanthomorphata</taxon>
        <taxon>Eupercaria</taxon>
        <taxon>Perciformes</taxon>
        <taxon>Cottioidei</taxon>
        <taxon>Cottales</taxon>
        <taxon>Liparidae</taxon>
        <taxon>Liparis</taxon>
    </lineage>
</organism>
<evidence type="ECO:0000313" key="1">
    <source>
        <dbReference type="EMBL" id="TNN45731.1"/>
    </source>
</evidence>
<evidence type="ECO:0000313" key="2">
    <source>
        <dbReference type="Proteomes" id="UP000314294"/>
    </source>
</evidence>
<keyword evidence="2" id="KW-1185">Reference proteome</keyword>
<dbReference type="AlphaFoldDB" id="A0A4Z2FXL7"/>
<comment type="caution">
    <text evidence="1">The sequence shown here is derived from an EMBL/GenBank/DDBJ whole genome shotgun (WGS) entry which is preliminary data.</text>
</comment>
<dbReference type="Proteomes" id="UP000314294">
    <property type="component" value="Unassembled WGS sequence"/>
</dbReference>